<dbReference type="PROSITE" id="PS50995">
    <property type="entry name" value="HTH_MARR_2"/>
    <property type="match status" value="1"/>
</dbReference>
<comment type="caution">
    <text evidence="5">The sequence shown here is derived from an EMBL/GenBank/DDBJ whole genome shotgun (WGS) entry which is preliminary data.</text>
</comment>
<evidence type="ECO:0000256" key="1">
    <source>
        <dbReference type="ARBA" id="ARBA00023015"/>
    </source>
</evidence>
<dbReference type="GO" id="GO:0003700">
    <property type="term" value="F:DNA-binding transcription factor activity"/>
    <property type="evidence" value="ECO:0007669"/>
    <property type="project" value="InterPro"/>
</dbReference>
<name>A0A0R1JNS2_9LACO</name>
<dbReference type="InterPro" id="IPR036388">
    <property type="entry name" value="WH-like_DNA-bd_sf"/>
</dbReference>
<dbReference type="PATRIC" id="fig|1423773.3.peg.862"/>
<dbReference type="SUPFAM" id="SSF46785">
    <property type="entry name" value="Winged helix' DNA-binding domain"/>
    <property type="match status" value="1"/>
</dbReference>
<dbReference type="GeneID" id="84782962"/>
<dbReference type="InterPro" id="IPR000835">
    <property type="entry name" value="HTH_MarR-typ"/>
</dbReference>
<dbReference type="Pfam" id="PF12802">
    <property type="entry name" value="MarR_2"/>
    <property type="match status" value="1"/>
</dbReference>
<evidence type="ECO:0000256" key="3">
    <source>
        <dbReference type="ARBA" id="ARBA00023163"/>
    </source>
</evidence>
<evidence type="ECO:0000313" key="5">
    <source>
        <dbReference type="EMBL" id="KRK73094.1"/>
    </source>
</evidence>
<evidence type="ECO:0000259" key="4">
    <source>
        <dbReference type="PROSITE" id="PS50995"/>
    </source>
</evidence>
<dbReference type="SMART" id="SM00347">
    <property type="entry name" value="HTH_MARR"/>
    <property type="match status" value="1"/>
</dbReference>
<protein>
    <recommendedName>
        <fullName evidence="4">HTH marR-type domain-containing protein</fullName>
    </recommendedName>
</protein>
<organism evidence="5 6">
    <name type="scientific">Levilactobacillus namurensis DSM 19117</name>
    <dbReference type="NCBI Taxonomy" id="1423773"/>
    <lineage>
        <taxon>Bacteria</taxon>
        <taxon>Bacillati</taxon>
        <taxon>Bacillota</taxon>
        <taxon>Bacilli</taxon>
        <taxon>Lactobacillales</taxon>
        <taxon>Lactobacillaceae</taxon>
        <taxon>Levilactobacillus</taxon>
    </lineage>
</organism>
<dbReference type="InterPro" id="IPR036390">
    <property type="entry name" value="WH_DNA-bd_sf"/>
</dbReference>
<dbReference type="PANTHER" id="PTHR42756:SF1">
    <property type="entry name" value="TRANSCRIPTIONAL REPRESSOR OF EMRAB OPERON"/>
    <property type="match status" value="1"/>
</dbReference>
<gene>
    <name evidence="5" type="ORF">FD30_GL000838</name>
</gene>
<dbReference type="OrthoDB" id="2288024at2"/>
<dbReference type="GO" id="GO:0003677">
    <property type="term" value="F:DNA binding"/>
    <property type="evidence" value="ECO:0007669"/>
    <property type="project" value="UniProtKB-KW"/>
</dbReference>
<dbReference type="RefSeq" id="WP_056944845.1">
    <property type="nucleotide sequence ID" value="NZ_AZDT01000063.1"/>
</dbReference>
<accession>A0A0R1JNS2</accession>
<feature type="domain" description="HTH marR-type" evidence="4">
    <location>
        <begin position="1"/>
        <end position="141"/>
    </location>
</feature>
<dbReference type="PANTHER" id="PTHR42756">
    <property type="entry name" value="TRANSCRIPTIONAL REGULATOR, MARR"/>
    <property type="match status" value="1"/>
</dbReference>
<proteinExistence type="predicted"/>
<keyword evidence="6" id="KW-1185">Reference proteome</keyword>
<dbReference type="EMBL" id="AZDT01000063">
    <property type="protein sequence ID" value="KRK73094.1"/>
    <property type="molecule type" value="Genomic_DNA"/>
</dbReference>
<dbReference type="STRING" id="1423773.FD30_GL000838"/>
<reference evidence="5 6" key="1">
    <citation type="journal article" date="2015" name="Genome Announc.">
        <title>Expanding the biotechnology potential of lactobacilli through comparative genomics of 213 strains and associated genera.</title>
        <authorList>
            <person name="Sun Z."/>
            <person name="Harris H.M."/>
            <person name="McCann A."/>
            <person name="Guo C."/>
            <person name="Argimon S."/>
            <person name="Zhang W."/>
            <person name="Yang X."/>
            <person name="Jeffery I.B."/>
            <person name="Cooney J.C."/>
            <person name="Kagawa T.F."/>
            <person name="Liu W."/>
            <person name="Song Y."/>
            <person name="Salvetti E."/>
            <person name="Wrobel A."/>
            <person name="Rasinkangas P."/>
            <person name="Parkhill J."/>
            <person name="Rea M.C."/>
            <person name="O'Sullivan O."/>
            <person name="Ritari J."/>
            <person name="Douillard F.P."/>
            <person name="Paul Ross R."/>
            <person name="Yang R."/>
            <person name="Briner A.E."/>
            <person name="Felis G.E."/>
            <person name="de Vos W.M."/>
            <person name="Barrangou R."/>
            <person name="Klaenhammer T.R."/>
            <person name="Caufield P.W."/>
            <person name="Cui Y."/>
            <person name="Zhang H."/>
            <person name="O'Toole P.W."/>
        </authorList>
    </citation>
    <scope>NUCLEOTIDE SEQUENCE [LARGE SCALE GENOMIC DNA]</scope>
    <source>
        <strain evidence="5 6">DSM 19117</strain>
    </source>
</reference>
<keyword evidence="3" id="KW-0804">Transcription</keyword>
<dbReference type="Proteomes" id="UP000051162">
    <property type="component" value="Unassembled WGS sequence"/>
</dbReference>
<keyword evidence="2" id="KW-0238">DNA-binding</keyword>
<evidence type="ECO:0000313" key="6">
    <source>
        <dbReference type="Proteomes" id="UP000051162"/>
    </source>
</evidence>
<evidence type="ECO:0000256" key="2">
    <source>
        <dbReference type="ARBA" id="ARBA00023125"/>
    </source>
</evidence>
<dbReference type="AlphaFoldDB" id="A0A0R1JNS2"/>
<dbReference type="Gene3D" id="1.10.10.10">
    <property type="entry name" value="Winged helix-like DNA-binding domain superfamily/Winged helix DNA-binding domain"/>
    <property type="match status" value="1"/>
</dbReference>
<keyword evidence="1" id="KW-0805">Transcription regulation</keyword>
<sequence length="146" mass="16351">MATPQFDLASCMMFITTRSSKLFSTKFNQALTPTGLAKSAWMALYYIQQQPRINQHDLAEMVGITGPSMVKIVGQLSQDALITITPSQRDKRERLLELTDTGRRRLTSSLPIADAFQDTVTQNIPQKDLDTVARVMAQMVKNAQNM</sequence>